<name>A0A242KM00_ENTMU</name>
<feature type="domain" description="IrrE N-terminal-like" evidence="5">
    <location>
        <begin position="706"/>
        <end position="770"/>
    </location>
</feature>
<evidence type="ECO:0000256" key="1">
    <source>
        <dbReference type="ARBA" id="ARBA00000022"/>
    </source>
</evidence>
<dbReference type="CDD" id="cd15457">
    <property type="entry name" value="NADAR"/>
    <property type="match status" value="1"/>
</dbReference>
<keyword evidence="3" id="KW-0175">Coiled coil</keyword>
<comment type="catalytic activity">
    <reaction evidence="2">
        <text>2,5-diamino-6-hydroxy-4-(5-phosphoribosylamino)-pyrimidine + H2O = 2,5,6-triamino-4-hydroxypyrimidine + D-ribose 5-phosphate</text>
        <dbReference type="Rhea" id="RHEA:23436"/>
        <dbReference type="ChEBI" id="CHEBI:15377"/>
        <dbReference type="ChEBI" id="CHEBI:58614"/>
        <dbReference type="ChEBI" id="CHEBI:78346"/>
        <dbReference type="ChEBI" id="CHEBI:137796"/>
    </reaction>
</comment>
<evidence type="ECO:0000313" key="8">
    <source>
        <dbReference type="EMBL" id="OTP20027.1"/>
    </source>
</evidence>
<evidence type="ECO:0000256" key="4">
    <source>
        <dbReference type="SAM" id="MobiDB-lite"/>
    </source>
</evidence>
<dbReference type="Pfam" id="PF06114">
    <property type="entry name" value="Peptidase_M78"/>
    <property type="match status" value="1"/>
</dbReference>
<comment type="caution">
    <text evidence="9">The sequence shown here is derived from an EMBL/GenBank/DDBJ whole genome shotgun (WGS) entry which is preliminary data.</text>
</comment>
<evidence type="ECO:0000256" key="3">
    <source>
        <dbReference type="SAM" id="Coils"/>
    </source>
</evidence>
<comment type="catalytic activity">
    <reaction evidence="1">
        <text>5-amino-6-(5-phospho-D-ribosylamino)uracil + H2O = 5,6-diaminouracil + D-ribose 5-phosphate</text>
        <dbReference type="Rhea" id="RHEA:55020"/>
        <dbReference type="ChEBI" id="CHEBI:15377"/>
        <dbReference type="ChEBI" id="CHEBI:46252"/>
        <dbReference type="ChEBI" id="CHEBI:58453"/>
        <dbReference type="ChEBI" id="CHEBI:78346"/>
    </reaction>
</comment>
<dbReference type="Pfam" id="PF08719">
    <property type="entry name" value="NADAR"/>
    <property type="match status" value="1"/>
</dbReference>
<dbReference type="EMBL" id="NGMS01000006">
    <property type="protein sequence ID" value="OTP22161.1"/>
    <property type="molecule type" value="Genomic_DNA"/>
</dbReference>
<organism evidence="9 10">
    <name type="scientific">Enterococcus mundtii</name>
    <dbReference type="NCBI Taxonomy" id="53346"/>
    <lineage>
        <taxon>Bacteria</taxon>
        <taxon>Bacillati</taxon>
        <taxon>Bacillota</taxon>
        <taxon>Bacilli</taxon>
        <taxon>Lactobacillales</taxon>
        <taxon>Enterococcaceae</taxon>
        <taxon>Enterococcus</taxon>
    </lineage>
</organism>
<accession>A0A242KM00</accession>
<feature type="region of interest" description="Disordered" evidence="4">
    <location>
        <begin position="159"/>
        <end position="180"/>
    </location>
</feature>
<dbReference type="InterPro" id="IPR012816">
    <property type="entry name" value="NADAR"/>
</dbReference>
<dbReference type="SUPFAM" id="SSF143990">
    <property type="entry name" value="YbiA-like"/>
    <property type="match status" value="1"/>
</dbReference>
<evidence type="ECO:0000259" key="5">
    <source>
        <dbReference type="Pfam" id="PF06114"/>
    </source>
</evidence>
<dbReference type="NCBIfam" id="TIGR02464">
    <property type="entry name" value="ribofla_fusion"/>
    <property type="match status" value="1"/>
</dbReference>
<protein>
    <submittedName>
        <fullName evidence="9">Uncharacterized protein</fullName>
    </submittedName>
</protein>
<dbReference type="EMBL" id="NGMS01000007">
    <property type="protein sequence ID" value="OTP20027.1"/>
    <property type="molecule type" value="Genomic_DNA"/>
</dbReference>
<evidence type="ECO:0000259" key="7">
    <source>
        <dbReference type="Pfam" id="PF08719"/>
    </source>
</evidence>
<gene>
    <name evidence="9" type="ORF">A5802_003166</name>
    <name evidence="8" type="ORF">A5802_003255</name>
</gene>
<dbReference type="InterPro" id="IPR010359">
    <property type="entry name" value="IrrE_HExxH"/>
</dbReference>
<dbReference type="Pfam" id="PF08401">
    <property type="entry name" value="ArdcN"/>
    <property type="match status" value="1"/>
</dbReference>
<reference evidence="9 10" key="1">
    <citation type="submission" date="2017-05" db="EMBL/GenBank/DDBJ databases">
        <title>The Genome Sequence of Enterococcus mundtii 6B1_DIV0119.</title>
        <authorList>
            <consortium name="The Broad Institute Genomics Platform"/>
            <consortium name="The Broad Institute Genomic Center for Infectious Diseases"/>
            <person name="Earl A."/>
            <person name="Manson A."/>
            <person name="Schwartman J."/>
            <person name="Gilmore M."/>
            <person name="Abouelleil A."/>
            <person name="Cao P."/>
            <person name="Chapman S."/>
            <person name="Cusick C."/>
            <person name="Shea T."/>
            <person name="Young S."/>
            <person name="Neafsey D."/>
            <person name="Nusbaum C."/>
            <person name="Birren B."/>
        </authorList>
    </citation>
    <scope>NUCLEOTIDE SEQUENCE [LARGE SCALE GENOMIC DNA]</scope>
    <source>
        <strain evidence="9 10">6B1_DIV0119</strain>
    </source>
</reference>
<dbReference type="AlphaFoldDB" id="A0A242KM00"/>
<dbReference type="InterPro" id="IPR013610">
    <property type="entry name" value="ArdC_N"/>
</dbReference>
<feature type="domain" description="NADAR" evidence="7">
    <location>
        <begin position="22"/>
        <end position="157"/>
    </location>
</feature>
<dbReference type="Proteomes" id="UP000195024">
    <property type="component" value="Unassembled WGS sequence"/>
</dbReference>
<proteinExistence type="predicted"/>
<feature type="domain" description="N-terminal" evidence="6">
    <location>
        <begin position="520"/>
        <end position="650"/>
    </location>
</feature>
<evidence type="ECO:0000256" key="2">
    <source>
        <dbReference type="ARBA" id="ARBA00000751"/>
    </source>
</evidence>
<feature type="compositionally biased region" description="Basic and acidic residues" evidence="4">
    <location>
        <begin position="159"/>
        <end position="176"/>
    </location>
</feature>
<sequence length="956" mass="110785">MNDSNKSNHSTEETIDSFRGDFYYLSNFSNYPITYEGIIYKNNEAAFQAAKLATNQTIGPKTKFTRKDFSEMTGKEAKEAGKRVALRSDWENIKLQVMKDICKAKFTQNQSLKEKLLQTGHTPLVEKNSWGDTFWGVSNKNGENHLGKILMEIRTELNEEPGDEKQYQEKKQEPLDNSRLGKSKRKLVRLQNELNEQIEKMFEHQRKTNGQPMNDKRNGHSFFKKQERLENKVHSLREEIKQQEKQVEKLERQEELKEMGYNKYGGLDMTIENIPRIKEEIERFEKGESTFSAATIRKYQRKLETLEQLKERSEKGKENLLPEVQAIIDSGRVTQWKKNPTIYFLKGYRKVALELDENGGFEESKKYQATSEEEKVAVRELLEEAAPTDSLKEKENDHFYRVEFNENDPEKGLKSYGGEIVTLELIDHLQTLDNQYAAGTGYYKFYFEEVKNGKVVDQIRMDLGDGVNSNHPIYVELAKLCDQVPEKDQKQAVKNEPVLQNQTKDKETKTKQTGYQKRSTEEIKQEVKSLSQQALDAVKKHTHSPEEVKELLNFMSRFPERSFRNQLLIEEQFPGATACLGRGALKKEGIYIKKGEQGNKIFVRKTVKGFYDKGRGFVRETEATPKDKKQIESGRIEVIKKPYYTIEKVFDITQTQLKPEDYPKIFPNRVFDFQLDKKGQSELQAGIQAVANTIRIQIRDMTESEVYQRELGQAHGVYVYNKDTGEEEIVMNTRNSPTQHLATSIHELAHARMHKFSELDTETKELQAEMTSYIVCKHFGMDTSEKAIPYIATWTKNGQTLDDDKEASERGKIMNDVSRVANEFIQTISTEINHQRELEIQPTEVKQDHKNTVEMVEPKNIVPIGSLWIDKKDGKVMEEDTGRTLHLKDAAFIEDPEHNQVILKGKSYGKEIQTALPSDEFALGNLFHFSQETVSEVAKRKNEIYYEQQMTQKERV</sequence>
<dbReference type="Gene3D" id="1.10.10.2910">
    <property type="match status" value="1"/>
</dbReference>
<feature type="region of interest" description="Disordered" evidence="4">
    <location>
        <begin position="489"/>
        <end position="520"/>
    </location>
</feature>
<dbReference type="RefSeq" id="WP_086335625.1">
    <property type="nucleotide sequence ID" value="NZ_NGMS01000006.1"/>
</dbReference>
<evidence type="ECO:0000313" key="10">
    <source>
        <dbReference type="Proteomes" id="UP000195024"/>
    </source>
</evidence>
<feature type="coiled-coil region" evidence="3">
    <location>
        <begin position="180"/>
        <end position="260"/>
    </location>
</feature>
<evidence type="ECO:0000259" key="6">
    <source>
        <dbReference type="Pfam" id="PF08401"/>
    </source>
</evidence>
<dbReference type="InterPro" id="IPR037238">
    <property type="entry name" value="YbiA-like_sf"/>
</dbReference>
<evidence type="ECO:0000313" key="9">
    <source>
        <dbReference type="EMBL" id="OTP22161.1"/>
    </source>
</evidence>
<dbReference type="Gene3D" id="1.10.357.40">
    <property type="entry name" value="YbiA-like"/>
    <property type="match status" value="1"/>
</dbReference>